<dbReference type="EMBL" id="CAJJDO010000004">
    <property type="protein sequence ID" value="CAD8135904.1"/>
    <property type="molecule type" value="Genomic_DNA"/>
</dbReference>
<keyword evidence="2" id="KW-1185">Reference proteome</keyword>
<reference evidence="1" key="1">
    <citation type="submission" date="2021-01" db="EMBL/GenBank/DDBJ databases">
        <authorList>
            <consortium name="Genoscope - CEA"/>
            <person name="William W."/>
        </authorList>
    </citation>
    <scope>NUCLEOTIDE SEQUENCE</scope>
</reference>
<proteinExistence type="predicted"/>
<comment type="caution">
    <text evidence="1">The sequence shown here is derived from an EMBL/GenBank/DDBJ whole genome shotgun (WGS) entry which is preliminary data.</text>
</comment>
<evidence type="ECO:0000313" key="1">
    <source>
        <dbReference type="EMBL" id="CAD8135904.1"/>
    </source>
</evidence>
<protein>
    <submittedName>
        <fullName evidence="1">Uncharacterized protein</fullName>
    </submittedName>
</protein>
<evidence type="ECO:0000313" key="2">
    <source>
        <dbReference type="Proteomes" id="UP000689195"/>
    </source>
</evidence>
<name>A0A8S1SAH1_9CILI</name>
<dbReference type="AlphaFoldDB" id="A0A8S1SAH1"/>
<accession>A0A8S1SAH1</accession>
<organism evidence="1 2">
    <name type="scientific">Paramecium pentaurelia</name>
    <dbReference type="NCBI Taxonomy" id="43138"/>
    <lineage>
        <taxon>Eukaryota</taxon>
        <taxon>Sar</taxon>
        <taxon>Alveolata</taxon>
        <taxon>Ciliophora</taxon>
        <taxon>Intramacronucleata</taxon>
        <taxon>Oligohymenophorea</taxon>
        <taxon>Peniculida</taxon>
        <taxon>Parameciidae</taxon>
        <taxon>Paramecium</taxon>
    </lineage>
</organism>
<gene>
    <name evidence="1" type="ORF">PPENT_87.1.T0040483</name>
</gene>
<sequence>MIWTGKSLQNFKREIFNKQKMGKSKKNKQKLSHIMIRLQKKRIQDEKIQTKIRSHQIKITQLSQKESIYNVQWEASIFKKYRIDNEKMLYYYSLKKQFFCFWMKQQWVMQAKCLRFGNINSIFDESLKKILIFQRLFCKAFYNINDSKEIIVKKEFRQYFMLLLKSQCKPFFAECSLNKELCWIKWISQL</sequence>
<dbReference type="Proteomes" id="UP000689195">
    <property type="component" value="Unassembled WGS sequence"/>
</dbReference>